<dbReference type="GO" id="GO:0008270">
    <property type="term" value="F:zinc ion binding"/>
    <property type="evidence" value="ECO:0007669"/>
    <property type="project" value="TreeGrafter"/>
</dbReference>
<dbReference type="EMBL" id="JABAFA010000029">
    <property type="protein sequence ID" value="NMD99383.1"/>
    <property type="molecule type" value="Genomic_DNA"/>
</dbReference>
<dbReference type="AlphaFoldDB" id="A0A848B622"/>
<proteinExistence type="predicted"/>
<evidence type="ECO:0000313" key="2">
    <source>
        <dbReference type="EMBL" id="NMD99383.1"/>
    </source>
</evidence>
<dbReference type="SMART" id="SM00481">
    <property type="entry name" value="POLIIIAc"/>
    <property type="match status" value="1"/>
</dbReference>
<evidence type="ECO:0000313" key="3">
    <source>
        <dbReference type="Proteomes" id="UP000543804"/>
    </source>
</evidence>
<dbReference type="RefSeq" id="WP_170077736.1">
    <property type="nucleotide sequence ID" value="NZ_JABAFA010000029.1"/>
</dbReference>
<dbReference type="InterPro" id="IPR016195">
    <property type="entry name" value="Pol/histidinol_Pase-like"/>
</dbReference>
<dbReference type="GO" id="GO:0042578">
    <property type="term" value="F:phosphoric ester hydrolase activity"/>
    <property type="evidence" value="ECO:0007669"/>
    <property type="project" value="TreeGrafter"/>
</dbReference>
<evidence type="ECO:0000259" key="1">
    <source>
        <dbReference type="SMART" id="SM00481"/>
    </source>
</evidence>
<dbReference type="Gene3D" id="3.20.20.140">
    <property type="entry name" value="Metal-dependent hydrolases"/>
    <property type="match status" value="1"/>
</dbReference>
<dbReference type="Proteomes" id="UP000543804">
    <property type="component" value="Unassembled WGS sequence"/>
</dbReference>
<dbReference type="Pfam" id="PF02811">
    <property type="entry name" value="PHP"/>
    <property type="match status" value="1"/>
</dbReference>
<comment type="caution">
    <text evidence="2">The sequence shown here is derived from an EMBL/GenBank/DDBJ whole genome shotgun (WGS) entry which is preliminary data.</text>
</comment>
<dbReference type="InterPro" id="IPR004013">
    <property type="entry name" value="PHP_dom"/>
</dbReference>
<organism evidence="2 3">
    <name type="scientific">Selenomonas bovis</name>
    <dbReference type="NCBI Taxonomy" id="416586"/>
    <lineage>
        <taxon>Bacteria</taxon>
        <taxon>Bacillati</taxon>
        <taxon>Bacillota</taxon>
        <taxon>Negativicutes</taxon>
        <taxon>Selenomonadales</taxon>
        <taxon>Selenomonadaceae</taxon>
        <taxon>Selenomonas</taxon>
    </lineage>
</organism>
<dbReference type="PANTHER" id="PTHR36928">
    <property type="entry name" value="PHOSPHATASE YCDX-RELATED"/>
    <property type="match status" value="1"/>
</dbReference>
<dbReference type="InterPro" id="IPR050243">
    <property type="entry name" value="PHP_phosphatase"/>
</dbReference>
<keyword evidence="3" id="KW-1185">Reference proteome</keyword>
<sequence length="235" mass="25882">MKDLLDVHTHTIASGHAYSTLREMIEAAKRRGLSLIGISEHGPRMEGSCPEIYFCNFKVIRRDAYGIDLRMGAELNIIDYTGSTDLPAQRLRNLDYAIASLHDICIDPGSTEENTAALIGAMKNPRVNIIGHPDNPCYPVDFDALARAARDHHVLLELNNSSYRPGGSRQGSWEKGKELLAACKKYGTTVILGSDAHIDLDVGAHERSQELLAACAFPEELVINRDPEAFKAWIG</sequence>
<name>A0A848B622_9FIRM</name>
<dbReference type="InterPro" id="IPR003141">
    <property type="entry name" value="Pol/His_phosphatase_N"/>
</dbReference>
<gene>
    <name evidence="2" type="ORF">HF878_07870</name>
</gene>
<dbReference type="PANTHER" id="PTHR36928:SF1">
    <property type="entry name" value="PHOSPHATASE YCDX-RELATED"/>
    <property type="match status" value="1"/>
</dbReference>
<protein>
    <submittedName>
        <fullName evidence="2">Phosphatase</fullName>
    </submittedName>
</protein>
<accession>A0A848B622</accession>
<feature type="domain" description="Polymerase/histidinol phosphatase N-terminal" evidence="1">
    <location>
        <begin position="5"/>
        <end position="79"/>
    </location>
</feature>
<dbReference type="CDD" id="cd07437">
    <property type="entry name" value="PHP_HisPPase_Ycdx_like"/>
    <property type="match status" value="1"/>
</dbReference>
<dbReference type="SUPFAM" id="SSF89550">
    <property type="entry name" value="PHP domain-like"/>
    <property type="match status" value="1"/>
</dbReference>
<reference evidence="2 3" key="1">
    <citation type="submission" date="2020-04" db="EMBL/GenBank/DDBJ databases">
        <authorList>
            <person name="Hitch T.C.A."/>
            <person name="Wylensek D."/>
            <person name="Clavel T."/>
        </authorList>
    </citation>
    <scope>NUCLEOTIDE SEQUENCE [LARGE SCALE GENOMIC DNA]</scope>
    <source>
        <strain evidence="2 3">PG-130-P53-12</strain>
    </source>
</reference>
<dbReference type="GO" id="GO:0005829">
    <property type="term" value="C:cytosol"/>
    <property type="evidence" value="ECO:0007669"/>
    <property type="project" value="TreeGrafter"/>
</dbReference>
<dbReference type="NCBIfam" id="NF006702">
    <property type="entry name" value="PRK09248.1"/>
    <property type="match status" value="1"/>
</dbReference>